<evidence type="ECO:0000256" key="1">
    <source>
        <dbReference type="SAM" id="Phobius"/>
    </source>
</evidence>
<keyword evidence="1" id="KW-0472">Membrane</keyword>
<evidence type="ECO:0000313" key="2">
    <source>
        <dbReference type="EMBL" id="MBM7841335.1"/>
    </source>
</evidence>
<proteinExistence type="predicted"/>
<name>A0ABS2T2S6_9BACI</name>
<dbReference type="Pfam" id="PF07098">
    <property type="entry name" value="DUF1360"/>
    <property type="match status" value="1"/>
</dbReference>
<comment type="caution">
    <text evidence="2">The sequence shown here is derived from an EMBL/GenBank/DDBJ whole genome shotgun (WGS) entry which is preliminary data.</text>
</comment>
<dbReference type="RefSeq" id="WP_204469384.1">
    <property type="nucleotide sequence ID" value="NZ_JAFBCV010000030.1"/>
</dbReference>
<dbReference type="EMBL" id="JAFBCV010000030">
    <property type="protein sequence ID" value="MBM7841335.1"/>
    <property type="molecule type" value="Genomic_DNA"/>
</dbReference>
<keyword evidence="1" id="KW-1133">Transmembrane helix</keyword>
<protein>
    <submittedName>
        <fullName evidence="2">Cytochrome b subunit of formate dehydrogenase</fullName>
    </submittedName>
</protein>
<organism evidence="2 3">
    <name type="scientific">Shouchella xiaoxiensis</name>
    <dbReference type="NCBI Taxonomy" id="766895"/>
    <lineage>
        <taxon>Bacteria</taxon>
        <taxon>Bacillati</taxon>
        <taxon>Bacillota</taxon>
        <taxon>Bacilli</taxon>
        <taxon>Bacillales</taxon>
        <taxon>Bacillaceae</taxon>
        <taxon>Shouchella</taxon>
    </lineage>
</organism>
<feature type="transmembrane region" description="Helical" evidence="1">
    <location>
        <begin position="6"/>
        <end position="26"/>
    </location>
</feature>
<dbReference type="Proteomes" id="UP001179280">
    <property type="component" value="Unassembled WGS sequence"/>
</dbReference>
<gene>
    <name evidence="2" type="ORF">JOC54_004639</name>
</gene>
<reference evidence="2" key="1">
    <citation type="submission" date="2021-01" db="EMBL/GenBank/DDBJ databases">
        <title>Genomic Encyclopedia of Type Strains, Phase IV (KMG-IV): sequencing the most valuable type-strain genomes for metagenomic binning, comparative biology and taxonomic classification.</title>
        <authorList>
            <person name="Goeker M."/>
        </authorList>
    </citation>
    <scope>NUCLEOTIDE SEQUENCE</scope>
    <source>
        <strain evidence="2">DSM 21943</strain>
    </source>
</reference>
<sequence>MELGELNLVTLLILGLAVFRLTYLIISDVITAPIRGFFVEEIEETDSRGRMTHYTMPKMPFSKAIIGTLITCPWCISVWIGALLVIAWNLWPTVTILISLVFALSGVAGFMMQLNRLVIVNTYSPSKKQLQRMEEMKEQFMGKKDNNYTPDNKKVKEAN</sequence>
<feature type="transmembrane region" description="Helical" evidence="1">
    <location>
        <begin position="64"/>
        <end position="88"/>
    </location>
</feature>
<keyword evidence="1" id="KW-0812">Transmembrane</keyword>
<dbReference type="InterPro" id="IPR010773">
    <property type="entry name" value="Mycophage_PG1_Gp7"/>
</dbReference>
<keyword evidence="3" id="KW-1185">Reference proteome</keyword>
<evidence type="ECO:0000313" key="3">
    <source>
        <dbReference type="Proteomes" id="UP001179280"/>
    </source>
</evidence>
<accession>A0ABS2T2S6</accession>
<feature type="transmembrane region" description="Helical" evidence="1">
    <location>
        <begin position="94"/>
        <end position="114"/>
    </location>
</feature>